<reference evidence="3" key="1">
    <citation type="journal article" date="2019" name="Int. J. Syst. Evol. Microbiol.">
        <title>The Global Catalogue of Microorganisms (GCM) 10K type strain sequencing project: providing services to taxonomists for standard genome sequencing and annotation.</title>
        <authorList>
            <consortium name="The Broad Institute Genomics Platform"/>
            <consortium name="The Broad Institute Genome Sequencing Center for Infectious Disease"/>
            <person name="Wu L."/>
            <person name="Ma J."/>
        </authorList>
    </citation>
    <scope>NUCLEOTIDE SEQUENCE [LARGE SCALE GENOMIC DNA]</scope>
    <source>
        <strain evidence="3">JCM 18304</strain>
    </source>
</reference>
<dbReference type="RefSeq" id="WP_345627440.1">
    <property type="nucleotide sequence ID" value="NZ_BAABJQ010000004.1"/>
</dbReference>
<comment type="caution">
    <text evidence="2">The sequence shown here is derived from an EMBL/GenBank/DDBJ whole genome shotgun (WGS) entry which is preliminary data.</text>
</comment>
<proteinExistence type="predicted"/>
<evidence type="ECO:0000256" key="1">
    <source>
        <dbReference type="SAM" id="Coils"/>
    </source>
</evidence>
<gene>
    <name evidence="2" type="ORF">GCM10023322_15440</name>
</gene>
<organism evidence="2 3">
    <name type="scientific">Rugosimonospora acidiphila</name>
    <dbReference type="NCBI Taxonomy" id="556531"/>
    <lineage>
        <taxon>Bacteria</taxon>
        <taxon>Bacillati</taxon>
        <taxon>Actinomycetota</taxon>
        <taxon>Actinomycetes</taxon>
        <taxon>Micromonosporales</taxon>
        <taxon>Micromonosporaceae</taxon>
        <taxon>Rugosimonospora</taxon>
    </lineage>
</organism>
<keyword evidence="1" id="KW-0175">Coiled coil</keyword>
<name>A0ABP9RME3_9ACTN</name>
<dbReference type="EMBL" id="BAABJQ010000004">
    <property type="protein sequence ID" value="GAA5181248.1"/>
    <property type="molecule type" value="Genomic_DNA"/>
</dbReference>
<keyword evidence="3" id="KW-1185">Reference proteome</keyword>
<dbReference type="Proteomes" id="UP001501570">
    <property type="component" value="Unassembled WGS sequence"/>
</dbReference>
<sequence length="84" mass="9195">MGQLDDAAKAYRASETALRRAQEAAQARMDAAREARAQARERLAEAIAAEARVGTPQVEIIRITGYSRERVRQILRAAGIEADS</sequence>
<evidence type="ECO:0000313" key="3">
    <source>
        <dbReference type="Proteomes" id="UP001501570"/>
    </source>
</evidence>
<accession>A0ABP9RME3</accession>
<evidence type="ECO:0000313" key="2">
    <source>
        <dbReference type="EMBL" id="GAA5181248.1"/>
    </source>
</evidence>
<protein>
    <submittedName>
        <fullName evidence="2">Uncharacterized protein</fullName>
    </submittedName>
</protein>
<feature type="coiled-coil region" evidence="1">
    <location>
        <begin position="4"/>
        <end position="49"/>
    </location>
</feature>